<comment type="caution">
    <text evidence="1">The sequence shown here is derived from an EMBL/GenBank/DDBJ whole genome shotgun (WGS) entry which is preliminary data.</text>
</comment>
<organism evidence="1 2">
    <name type="scientific">Persea americana</name>
    <name type="common">Avocado</name>
    <dbReference type="NCBI Taxonomy" id="3435"/>
    <lineage>
        <taxon>Eukaryota</taxon>
        <taxon>Viridiplantae</taxon>
        <taxon>Streptophyta</taxon>
        <taxon>Embryophyta</taxon>
        <taxon>Tracheophyta</taxon>
        <taxon>Spermatophyta</taxon>
        <taxon>Magnoliopsida</taxon>
        <taxon>Magnoliidae</taxon>
        <taxon>Laurales</taxon>
        <taxon>Lauraceae</taxon>
        <taxon>Persea</taxon>
    </lineage>
</organism>
<proteinExistence type="predicted"/>
<dbReference type="Proteomes" id="UP001234297">
    <property type="component" value="Chromosome 7"/>
</dbReference>
<accession>A0ACC2LEY2</accession>
<gene>
    <name evidence="1" type="ORF">MRB53_025066</name>
</gene>
<keyword evidence="2" id="KW-1185">Reference proteome</keyword>
<name>A0ACC2LEY2_PERAE</name>
<dbReference type="EMBL" id="CM056815">
    <property type="protein sequence ID" value="KAJ8631743.1"/>
    <property type="molecule type" value="Genomic_DNA"/>
</dbReference>
<evidence type="ECO:0000313" key="2">
    <source>
        <dbReference type="Proteomes" id="UP001234297"/>
    </source>
</evidence>
<protein>
    <submittedName>
        <fullName evidence="1">Uncharacterized protein</fullName>
    </submittedName>
</protein>
<evidence type="ECO:0000313" key="1">
    <source>
        <dbReference type="EMBL" id="KAJ8631743.1"/>
    </source>
</evidence>
<reference evidence="1 2" key="1">
    <citation type="journal article" date="2022" name="Hortic Res">
        <title>A haplotype resolved chromosomal level avocado genome allows analysis of novel avocado genes.</title>
        <authorList>
            <person name="Nath O."/>
            <person name="Fletcher S.J."/>
            <person name="Hayward A."/>
            <person name="Shaw L.M."/>
            <person name="Masouleh A.K."/>
            <person name="Furtado A."/>
            <person name="Henry R.J."/>
            <person name="Mitter N."/>
        </authorList>
    </citation>
    <scope>NUCLEOTIDE SEQUENCE [LARGE SCALE GENOMIC DNA]</scope>
    <source>
        <strain evidence="2">cv. Hass</strain>
    </source>
</reference>
<sequence length="82" mass="9755">MKRIPFPRSLGILPQFSDITAAGRRTEFDVVLGEDLIEKRKFRKKLGFWRNQREHVGFSAKALKWICYWDLLVSMKYQPCVH</sequence>